<dbReference type="PANTHER" id="PTHR43214">
    <property type="entry name" value="TWO-COMPONENT RESPONSE REGULATOR"/>
    <property type="match status" value="1"/>
</dbReference>
<dbReference type="PANTHER" id="PTHR43214:SF24">
    <property type="entry name" value="TRANSCRIPTIONAL REGULATORY PROTEIN NARL-RELATED"/>
    <property type="match status" value="1"/>
</dbReference>
<dbReference type="AlphaFoldDB" id="A0A6N9UML4"/>
<dbReference type="EMBL" id="JAAGMB010000469">
    <property type="protein sequence ID" value="NEB18908.1"/>
    <property type="molecule type" value="Genomic_DNA"/>
</dbReference>
<evidence type="ECO:0000313" key="9">
    <source>
        <dbReference type="Proteomes" id="UP000469545"/>
    </source>
</evidence>
<dbReference type="InterPro" id="IPR039420">
    <property type="entry name" value="WalR-like"/>
</dbReference>
<feature type="modified residue" description="4-aspartylphosphate" evidence="5">
    <location>
        <position position="53"/>
    </location>
</feature>
<dbReference type="Proteomes" id="UP000469545">
    <property type="component" value="Unassembled WGS sequence"/>
</dbReference>
<dbReference type="InterPro" id="IPR000792">
    <property type="entry name" value="Tscrpt_reg_LuxR_C"/>
</dbReference>
<dbReference type="CDD" id="cd17535">
    <property type="entry name" value="REC_NarL-like"/>
    <property type="match status" value="1"/>
</dbReference>
<dbReference type="PROSITE" id="PS50043">
    <property type="entry name" value="HTH_LUXR_2"/>
    <property type="match status" value="1"/>
</dbReference>
<proteinExistence type="predicted"/>
<evidence type="ECO:0000313" key="8">
    <source>
        <dbReference type="EMBL" id="NEB18908.1"/>
    </source>
</evidence>
<dbReference type="Pfam" id="PF00072">
    <property type="entry name" value="Response_reg"/>
    <property type="match status" value="1"/>
</dbReference>
<dbReference type="SMART" id="SM00421">
    <property type="entry name" value="HTH_LUXR"/>
    <property type="match status" value="1"/>
</dbReference>
<keyword evidence="2" id="KW-0805">Transcription regulation</keyword>
<evidence type="ECO:0000256" key="5">
    <source>
        <dbReference type="PROSITE-ProRule" id="PRU00169"/>
    </source>
</evidence>
<evidence type="ECO:0000256" key="3">
    <source>
        <dbReference type="ARBA" id="ARBA00023125"/>
    </source>
</evidence>
<evidence type="ECO:0000259" key="6">
    <source>
        <dbReference type="PROSITE" id="PS50043"/>
    </source>
</evidence>
<keyword evidence="1 5" id="KW-0597">Phosphoprotein</keyword>
<accession>A0A6N9UML4</accession>
<dbReference type="InterPro" id="IPR001789">
    <property type="entry name" value="Sig_transdc_resp-reg_receiver"/>
</dbReference>
<reference evidence="8 9" key="1">
    <citation type="submission" date="2020-01" db="EMBL/GenBank/DDBJ databases">
        <title>Insect and environment-associated Actinomycetes.</title>
        <authorList>
            <person name="Currrie C."/>
            <person name="Chevrette M."/>
            <person name="Carlson C."/>
            <person name="Stubbendieck R."/>
            <person name="Wendt-Pienkowski E."/>
        </authorList>
    </citation>
    <scope>NUCLEOTIDE SEQUENCE [LARGE SCALE GENOMIC DNA]</scope>
    <source>
        <strain evidence="8 9">SID14172</strain>
    </source>
</reference>
<dbReference type="GO" id="GO:0000160">
    <property type="term" value="P:phosphorelay signal transduction system"/>
    <property type="evidence" value="ECO:0007669"/>
    <property type="project" value="InterPro"/>
</dbReference>
<dbReference type="PRINTS" id="PR00038">
    <property type="entry name" value="HTHLUXR"/>
</dbReference>
<evidence type="ECO:0000256" key="2">
    <source>
        <dbReference type="ARBA" id="ARBA00023015"/>
    </source>
</evidence>
<dbReference type="Pfam" id="PF00196">
    <property type="entry name" value="GerE"/>
    <property type="match status" value="1"/>
</dbReference>
<keyword evidence="9" id="KW-1185">Reference proteome</keyword>
<evidence type="ECO:0000256" key="1">
    <source>
        <dbReference type="ARBA" id="ARBA00022553"/>
    </source>
</evidence>
<feature type="domain" description="Response regulatory" evidence="7">
    <location>
        <begin position="2"/>
        <end position="120"/>
    </location>
</feature>
<dbReference type="Gene3D" id="3.40.50.2300">
    <property type="match status" value="1"/>
</dbReference>
<dbReference type="SMART" id="SM00448">
    <property type="entry name" value="REC"/>
    <property type="match status" value="1"/>
</dbReference>
<organism evidence="8 9">
    <name type="scientific">Streptomyces coelicoflavus</name>
    <dbReference type="NCBI Taxonomy" id="285562"/>
    <lineage>
        <taxon>Bacteria</taxon>
        <taxon>Bacillati</taxon>
        <taxon>Actinomycetota</taxon>
        <taxon>Actinomycetes</taxon>
        <taxon>Kitasatosporales</taxon>
        <taxon>Streptomycetaceae</taxon>
        <taxon>Streptomyces</taxon>
    </lineage>
</organism>
<comment type="caution">
    <text evidence="8">The sequence shown here is derived from an EMBL/GenBank/DDBJ whole genome shotgun (WGS) entry which is preliminary data.</text>
</comment>
<keyword evidence="3" id="KW-0238">DNA-binding</keyword>
<feature type="domain" description="HTH luxR-type" evidence="6">
    <location>
        <begin position="147"/>
        <end position="212"/>
    </location>
</feature>
<sequence length="227" mass="25200">MRVLIVDDQPLVRRGLRATLGPEPGIRVEGEAVNGREAVRLVGRLRPDVVLMDINMPYMNGLEATREICELSGAEDVRIVILTMYDEDEHVYEALRSGASGFIIKDSPPEMLAEAVRLAALGEALLSPSVTRRLIGEFARRPMLAGAAPDLDQLTDRELDVFKLLIRGFKNEDIARMLVLGESTVKSHVQHLYQKLRVRDRVQIVIYAYENGLVQPGGQGPEYPVSG</sequence>
<dbReference type="InterPro" id="IPR011006">
    <property type="entry name" value="CheY-like_superfamily"/>
</dbReference>
<evidence type="ECO:0000256" key="4">
    <source>
        <dbReference type="ARBA" id="ARBA00023163"/>
    </source>
</evidence>
<dbReference type="SUPFAM" id="SSF52172">
    <property type="entry name" value="CheY-like"/>
    <property type="match status" value="1"/>
</dbReference>
<evidence type="ECO:0000259" key="7">
    <source>
        <dbReference type="PROSITE" id="PS50110"/>
    </source>
</evidence>
<keyword evidence="4" id="KW-0804">Transcription</keyword>
<dbReference type="InterPro" id="IPR058245">
    <property type="entry name" value="NreC/VraR/RcsB-like_REC"/>
</dbReference>
<dbReference type="CDD" id="cd06170">
    <property type="entry name" value="LuxR_C_like"/>
    <property type="match status" value="1"/>
</dbReference>
<gene>
    <name evidence="8" type="ORF">G3I46_20765</name>
</gene>
<dbReference type="PROSITE" id="PS00622">
    <property type="entry name" value="HTH_LUXR_1"/>
    <property type="match status" value="1"/>
</dbReference>
<dbReference type="SUPFAM" id="SSF46894">
    <property type="entry name" value="C-terminal effector domain of the bipartite response regulators"/>
    <property type="match status" value="1"/>
</dbReference>
<name>A0A6N9UML4_9ACTN</name>
<protein>
    <submittedName>
        <fullName evidence="8">Response regulator transcription factor</fullName>
    </submittedName>
</protein>
<dbReference type="GO" id="GO:0003677">
    <property type="term" value="F:DNA binding"/>
    <property type="evidence" value="ECO:0007669"/>
    <property type="project" value="UniProtKB-KW"/>
</dbReference>
<dbReference type="InterPro" id="IPR016032">
    <property type="entry name" value="Sig_transdc_resp-reg_C-effctor"/>
</dbReference>
<dbReference type="GO" id="GO:0006355">
    <property type="term" value="P:regulation of DNA-templated transcription"/>
    <property type="evidence" value="ECO:0007669"/>
    <property type="project" value="InterPro"/>
</dbReference>
<dbReference type="PROSITE" id="PS50110">
    <property type="entry name" value="RESPONSE_REGULATORY"/>
    <property type="match status" value="1"/>
</dbReference>